<dbReference type="EMBL" id="DOZN01000008">
    <property type="protein sequence ID" value="HCC42028.1"/>
    <property type="molecule type" value="Genomic_DNA"/>
</dbReference>
<reference evidence="3 4" key="1">
    <citation type="journal article" date="2018" name="Nat. Biotechnol.">
        <title>A standardized bacterial taxonomy based on genome phylogeny substantially revises the tree of life.</title>
        <authorList>
            <person name="Parks D.H."/>
            <person name="Chuvochina M."/>
            <person name="Waite D.W."/>
            <person name="Rinke C."/>
            <person name="Skarshewski A."/>
            <person name="Chaumeil P.A."/>
            <person name="Hugenholtz P."/>
        </authorList>
    </citation>
    <scope>NUCLEOTIDE SEQUENCE [LARGE SCALE GENOMIC DNA]</scope>
    <source>
        <strain evidence="3">UBA11701</strain>
    </source>
</reference>
<name>A0A3D0ZQQ6_UNCKA</name>
<gene>
    <name evidence="3" type="ORF">DEP93_00985</name>
</gene>
<comment type="caution">
    <text evidence="3">The sequence shown here is derived from an EMBL/GenBank/DDBJ whole genome shotgun (WGS) entry which is preliminary data.</text>
</comment>
<accession>A0A3D0ZQQ6</accession>
<feature type="domain" description="SpoVT-AbrB" evidence="2">
    <location>
        <begin position="15"/>
        <end position="65"/>
    </location>
</feature>
<dbReference type="AlphaFoldDB" id="A0A3D0ZQQ6"/>
<dbReference type="SMART" id="SM00966">
    <property type="entry name" value="SpoVT_AbrB"/>
    <property type="match status" value="1"/>
</dbReference>
<dbReference type="SUPFAM" id="SSF89447">
    <property type="entry name" value="AbrB/MazE/MraZ-like"/>
    <property type="match status" value="1"/>
</dbReference>
<dbReference type="PROSITE" id="PS51740">
    <property type="entry name" value="SPOVT_ABRB"/>
    <property type="match status" value="1"/>
</dbReference>
<evidence type="ECO:0000313" key="3">
    <source>
        <dbReference type="EMBL" id="HCC42028.1"/>
    </source>
</evidence>
<protein>
    <submittedName>
        <fullName evidence="3">AbrB family transcriptional regulator</fullName>
    </submittedName>
</protein>
<dbReference type="NCBIfam" id="TIGR01439">
    <property type="entry name" value="lp_hng_hel_AbrB"/>
    <property type="match status" value="1"/>
</dbReference>
<evidence type="ECO:0000313" key="4">
    <source>
        <dbReference type="Proteomes" id="UP000263336"/>
    </source>
</evidence>
<evidence type="ECO:0000259" key="2">
    <source>
        <dbReference type="PROSITE" id="PS51740"/>
    </source>
</evidence>
<dbReference type="Pfam" id="PF04014">
    <property type="entry name" value="MazE_antitoxin"/>
    <property type="match status" value="1"/>
</dbReference>
<proteinExistence type="predicted"/>
<dbReference type="InterPro" id="IPR037914">
    <property type="entry name" value="SpoVT-AbrB_sf"/>
</dbReference>
<dbReference type="Proteomes" id="UP000263336">
    <property type="component" value="Unassembled WGS sequence"/>
</dbReference>
<keyword evidence="1" id="KW-0238">DNA-binding</keyword>
<evidence type="ECO:0000256" key="1">
    <source>
        <dbReference type="PROSITE-ProRule" id="PRU01076"/>
    </source>
</evidence>
<sequence>MTMQNKNILGCCKVEAVVSIDERGQMVLPKEIRERAQIKAGDKLAVVTGETDGKISCIALIKAEELDQTVKSILGGLNNRKLR</sequence>
<dbReference type="Gene3D" id="2.10.260.10">
    <property type="match status" value="1"/>
</dbReference>
<dbReference type="InterPro" id="IPR007159">
    <property type="entry name" value="SpoVT-AbrB_dom"/>
</dbReference>
<dbReference type="GO" id="GO:0003677">
    <property type="term" value="F:DNA binding"/>
    <property type="evidence" value="ECO:0007669"/>
    <property type="project" value="UniProtKB-UniRule"/>
</dbReference>
<dbReference type="NCBIfam" id="NF040962">
    <property type="entry name" value="near_HgcAB"/>
    <property type="match status" value="1"/>
</dbReference>
<organism evidence="3 4">
    <name type="scientific">candidate division WWE3 bacterium</name>
    <dbReference type="NCBI Taxonomy" id="2053526"/>
    <lineage>
        <taxon>Bacteria</taxon>
        <taxon>Katanobacteria</taxon>
    </lineage>
</organism>